<dbReference type="Ensembl" id="ENSEBUT00000013002.1">
    <property type="protein sequence ID" value="ENSEBUP00000012426.1"/>
    <property type="gene ID" value="ENSEBUG00000007903.1"/>
</dbReference>
<dbReference type="GO" id="GO:0005576">
    <property type="term" value="C:extracellular region"/>
    <property type="evidence" value="ECO:0007669"/>
    <property type="project" value="UniProtKB-SubCell"/>
</dbReference>
<dbReference type="PRINTS" id="PR00389">
    <property type="entry name" value="PHPHLIPASEA2"/>
</dbReference>
<comment type="catalytic activity">
    <reaction evidence="8">
        <text>a 1,2-diacyl-sn-glycero-3-phosphocholine + H2O = a 1-acyl-sn-glycero-3-phosphocholine + a fatty acid + H(+)</text>
        <dbReference type="Rhea" id="RHEA:15801"/>
        <dbReference type="ChEBI" id="CHEBI:15377"/>
        <dbReference type="ChEBI" id="CHEBI:15378"/>
        <dbReference type="ChEBI" id="CHEBI:28868"/>
        <dbReference type="ChEBI" id="CHEBI:57643"/>
        <dbReference type="ChEBI" id="CHEBI:58168"/>
        <dbReference type="EC" id="3.1.1.4"/>
    </reaction>
</comment>
<evidence type="ECO:0000313" key="12">
    <source>
        <dbReference type="Proteomes" id="UP000694388"/>
    </source>
</evidence>
<evidence type="ECO:0000313" key="11">
    <source>
        <dbReference type="Ensembl" id="ENSEBUP00000012426.1"/>
    </source>
</evidence>
<comment type="cofactor">
    <cofactor evidence="5">
        <name>Ca(2+)</name>
        <dbReference type="ChEBI" id="CHEBI:29108"/>
    </cofactor>
    <text evidence="5">Binds 1 Ca(2+) ion per subunit.</text>
</comment>
<feature type="binding site" evidence="5">
    <location>
        <position position="48"/>
    </location>
    <ligand>
        <name>Ca(2+)</name>
        <dbReference type="ChEBI" id="CHEBI:29108"/>
    </ligand>
</feature>
<dbReference type="SMART" id="SM00085">
    <property type="entry name" value="PA2c"/>
    <property type="match status" value="1"/>
</dbReference>
<evidence type="ECO:0000256" key="6">
    <source>
        <dbReference type="PIRSR" id="PIRSR601211-3"/>
    </source>
</evidence>
<feature type="signal peptide" evidence="9">
    <location>
        <begin position="1"/>
        <end position="15"/>
    </location>
</feature>
<dbReference type="Pfam" id="PF00068">
    <property type="entry name" value="Phospholip_A2_1"/>
    <property type="match status" value="1"/>
</dbReference>
<dbReference type="FunFam" id="1.20.90.10:FF:000007">
    <property type="entry name" value="Acidic phospholipase A2"/>
    <property type="match status" value="1"/>
</dbReference>
<name>A0A8C4WV06_EPTBU</name>
<dbReference type="PROSITE" id="PS00119">
    <property type="entry name" value="PA2_ASP"/>
    <property type="match status" value="1"/>
</dbReference>
<evidence type="ECO:0000256" key="4">
    <source>
        <dbReference type="PIRSR" id="PIRSR601211-1"/>
    </source>
</evidence>
<keyword evidence="9" id="KW-0732">Signal</keyword>
<feature type="active site" evidence="4">
    <location>
        <position position="66"/>
    </location>
</feature>
<dbReference type="PANTHER" id="PTHR11716:SF94">
    <property type="entry name" value="PHOSPHOLIPASE A2"/>
    <property type="match status" value="1"/>
</dbReference>
<dbReference type="GO" id="GO:0005509">
    <property type="term" value="F:calcium ion binding"/>
    <property type="evidence" value="ECO:0007669"/>
    <property type="project" value="InterPro"/>
</dbReference>
<dbReference type="GO" id="GO:0047498">
    <property type="term" value="F:calcium-dependent phospholipase A2 activity"/>
    <property type="evidence" value="ECO:0007669"/>
    <property type="project" value="TreeGrafter"/>
</dbReference>
<keyword evidence="12" id="KW-1185">Reference proteome</keyword>
<dbReference type="Ensembl" id="ENSEBUT00000012989.1">
    <property type="protein sequence ID" value="ENSEBUP00000012413.1"/>
    <property type="gene ID" value="ENSEBUG00000007903.1"/>
</dbReference>
<dbReference type="EC" id="3.1.1.4" evidence="8"/>
<dbReference type="Gene3D" id="1.20.90.10">
    <property type="entry name" value="Phospholipase A2 domain"/>
    <property type="match status" value="1"/>
</dbReference>
<dbReference type="CDD" id="cd00125">
    <property type="entry name" value="PLA2c"/>
    <property type="match status" value="1"/>
</dbReference>
<dbReference type="InterPro" id="IPR016090">
    <property type="entry name" value="PLA2-like_dom"/>
</dbReference>
<evidence type="ECO:0000256" key="3">
    <source>
        <dbReference type="ARBA" id="ARBA00023157"/>
    </source>
</evidence>
<feature type="disulfide bond" evidence="6">
    <location>
        <begin position="47"/>
        <end position="63"/>
    </location>
</feature>
<feature type="disulfide bond" evidence="6">
    <location>
        <begin position="97"/>
        <end position="109"/>
    </location>
</feature>
<keyword evidence="5" id="KW-0479">Metal-binding</keyword>
<proteinExistence type="inferred from homology"/>
<comment type="subcellular location">
    <subcellularLocation>
        <location evidence="1 8">Secreted</location>
    </subcellularLocation>
</comment>
<reference evidence="11" key="1">
    <citation type="submission" date="2025-05" db="UniProtKB">
        <authorList>
            <consortium name="Ensembl"/>
        </authorList>
    </citation>
    <scope>IDENTIFICATION</scope>
</reference>
<dbReference type="Proteomes" id="UP000694388">
    <property type="component" value="Unplaced"/>
</dbReference>
<dbReference type="GO" id="GO:0050482">
    <property type="term" value="P:arachidonate secretion"/>
    <property type="evidence" value="ECO:0007669"/>
    <property type="project" value="InterPro"/>
</dbReference>
<protein>
    <recommendedName>
        <fullName evidence="8">Phospholipase A2</fullName>
        <ecNumber evidence="8">3.1.1.4</ecNumber>
    </recommendedName>
</protein>
<feature type="binding site" evidence="5">
    <location>
        <position position="46"/>
    </location>
    <ligand>
        <name>Ca(2+)</name>
        <dbReference type="ChEBI" id="CHEBI:29108"/>
    </ligand>
</feature>
<feature type="disulfide bond" evidence="6">
    <location>
        <begin position="79"/>
        <end position="104"/>
    </location>
</feature>
<feature type="disulfide bond" evidence="6">
    <location>
        <begin position="62"/>
        <end position="118"/>
    </location>
</feature>
<dbReference type="GO" id="GO:0005543">
    <property type="term" value="F:phospholipid binding"/>
    <property type="evidence" value="ECO:0007669"/>
    <property type="project" value="TreeGrafter"/>
</dbReference>
<dbReference type="OMA" id="ECDMHIC"/>
<organism evidence="11 12">
    <name type="scientific">Eptatretus burgeri</name>
    <name type="common">Inshore hagfish</name>
    <dbReference type="NCBI Taxonomy" id="7764"/>
    <lineage>
        <taxon>Eukaryota</taxon>
        <taxon>Metazoa</taxon>
        <taxon>Chordata</taxon>
        <taxon>Craniata</taxon>
        <taxon>Vertebrata</taxon>
        <taxon>Cyclostomata</taxon>
        <taxon>Myxini</taxon>
        <taxon>Myxiniformes</taxon>
        <taxon>Myxinidae</taxon>
        <taxon>Eptatretinae</taxon>
        <taxon>Eptatretus</taxon>
    </lineage>
</organism>
<dbReference type="GO" id="GO:0016042">
    <property type="term" value="P:lipid catabolic process"/>
    <property type="evidence" value="ECO:0007669"/>
    <property type="project" value="InterPro"/>
</dbReference>
<sequence>MKIFLLLLLPGLTVARVDSLLELRELFLCKMPDVHPIFDFADYGCYCGFGGSGTPLDDIDRCCQIHDKCYSGTDQFNNCSPYTIYYSYTCDSGNITCSDNNSACEQYVCKCDKALVNCISKGTYNPQNVNVDLKKFCSG</sequence>
<feature type="active site" evidence="4">
    <location>
        <position position="112"/>
    </location>
</feature>
<dbReference type="GO" id="GO:0006644">
    <property type="term" value="P:phospholipid metabolic process"/>
    <property type="evidence" value="ECO:0007669"/>
    <property type="project" value="InterPro"/>
</dbReference>
<keyword evidence="5 8" id="KW-0106">Calcium</keyword>
<evidence type="ECO:0000259" key="10">
    <source>
        <dbReference type="SMART" id="SM00085"/>
    </source>
</evidence>
<dbReference type="InterPro" id="IPR033112">
    <property type="entry name" value="PLA2_Asp_AS"/>
</dbReference>
<feature type="chain" id="PRO_5044680633" description="Phospholipase A2" evidence="9">
    <location>
        <begin position="16"/>
        <end position="139"/>
    </location>
</feature>
<feature type="disulfide bond" evidence="6">
    <location>
        <begin position="69"/>
        <end position="111"/>
    </location>
</feature>
<evidence type="ECO:0000256" key="7">
    <source>
        <dbReference type="RuleBase" id="RU003654"/>
    </source>
</evidence>
<keyword evidence="8" id="KW-0443">Lipid metabolism</keyword>
<comment type="similarity">
    <text evidence="7">Belongs to the phospholipase A2 family.</text>
</comment>
<dbReference type="InterPro" id="IPR036444">
    <property type="entry name" value="PLipase_A2_dom_sf"/>
</dbReference>
<evidence type="ECO:0000256" key="5">
    <source>
        <dbReference type="PIRSR" id="PIRSR601211-2"/>
    </source>
</evidence>
<keyword evidence="3 6" id="KW-1015">Disulfide bond</keyword>
<evidence type="ECO:0000256" key="1">
    <source>
        <dbReference type="ARBA" id="ARBA00004613"/>
    </source>
</evidence>
<dbReference type="PROSITE" id="PS00118">
    <property type="entry name" value="PA2_HIS"/>
    <property type="match status" value="1"/>
</dbReference>
<evidence type="ECO:0000256" key="2">
    <source>
        <dbReference type="ARBA" id="ARBA00022525"/>
    </source>
</evidence>
<dbReference type="InterPro" id="IPR033113">
    <property type="entry name" value="PLA2_histidine"/>
</dbReference>
<feature type="domain" description="Phospholipase A2-like central" evidence="10">
    <location>
        <begin position="19"/>
        <end position="138"/>
    </location>
</feature>
<dbReference type="PANTHER" id="PTHR11716">
    <property type="entry name" value="PHOSPHOLIPASE A2 FAMILY MEMBER"/>
    <property type="match status" value="1"/>
</dbReference>
<dbReference type="InterPro" id="IPR001211">
    <property type="entry name" value="PLA2"/>
</dbReference>
<dbReference type="AlphaFoldDB" id="A0A8C4WV06"/>
<accession>A0A8C4WV06</accession>
<evidence type="ECO:0000256" key="9">
    <source>
        <dbReference type="SAM" id="SignalP"/>
    </source>
</evidence>
<evidence type="ECO:0000256" key="8">
    <source>
        <dbReference type="RuleBase" id="RU361236"/>
    </source>
</evidence>
<keyword evidence="2 8" id="KW-0964">Secreted</keyword>
<dbReference type="GeneTree" id="ENSGT00940000154885"/>
<feature type="binding site" evidence="5">
    <location>
        <position position="50"/>
    </location>
    <ligand>
        <name>Ca(2+)</name>
        <dbReference type="ChEBI" id="CHEBI:29108"/>
    </ligand>
</feature>
<feature type="binding site" evidence="5">
    <location>
        <position position="67"/>
    </location>
    <ligand>
        <name>Ca(2+)</name>
        <dbReference type="ChEBI" id="CHEBI:29108"/>
    </ligand>
</feature>
<keyword evidence="8" id="KW-0378">Hydrolase</keyword>
<dbReference type="SUPFAM" id="SSF48619">
    <property type="entry name" value="Phospholipase A2, PLA2"/>
    <property type="match status" value="1"/>
</dbReference>